<feature type="compositionally biased region" description="Basic and acidic residues" evidence="1">
    <location>
        <begin position="13"/>
        <end position="28"/>
    </location>
</feature>
<feature type="region of interest" description="Disordered" evidence="1">
    <location>
        <begin position="49"/>
        <end position="186"/>
    </location>
</feature>
<dbReference type="AlphaFoldDB" id="F4QLM6"/>
<organism evidence="2 3">
    <name type="scientific">Asticcacaulis biprosthecium C19</name>
    <dbReference type="NCBI Taxonomy" id="715226"/>
    <lineage>
        <taxon>Bacteria</taxon>
        <taxon>Pseudomonadati</taxon>
        <taxon>Pseudomonadota</taxon>
        <taxon>Alphaproteobacteria</taxon>
        <taxon>Caulobacterales</taxon>
        <taxon>Caulobacteraceae</taxon>
        <taxon>Asticcacaulis</taxon>
    </lineage>
</organism>
<name>F4QLM6_9CAUL</name>
<gene>
    <name evidence="2" type="ORF">ABI_19640</name>
</gene>
<evidence type="ECO:0000256" key="1">
    <source>
        <dbReference type="SAM" id="MobiDB-lite"/>
    </source>
</evidence>
<feature type="compositionally biased region" description="Basic and acidic residues" evidence="1">
    <location>
        <begin position="146"/>
        <end position="186"/>
    </location>
</feature>
<dbReference type="EMBL" id="GL883077">
    <property type="protein sequence ID" value="EGF93524.1"/>
    <property type="molecule type" value="Genomic_DNA"/>
</dbReference>
<feature type="compositionally biased region" description="Basic and acidic residues" evidence="1">
    <location>
        <begin position="93"/>
        <end position="105"/>
    </location>
</feature>
<reference evidence="3" key="1">
    <citation type="submission" date="2011-03" db="EMBL/GenBank/DDBJ databases">
        <title>Draft genome sequence of Brevundimonas diminuta.</title>
        <authorList>
            <person name="Brown P.J.B."/>
            <person name="Buechlein A."/>
            <person name="Hemmerich C."/>
            <person name="Brun Y.V."/>
        </authorList>
    </citation>
    <scope>NUCLEOTIDE SEQUENCE [LARGE SCALE GENOMIC DNA]</scope>
    <source>
        <strain evidence="3">C19</strain>
    </source>
</reference>
<sequence>MAATKRPAQHNDSVNRDQKRADQGETLRNKTGAPAILIAAPATTNAASMARLRSIPKSAPSSLKELIMRTTSPPPHKQDNGMDRTYKAMSPRMYRDNDNDRDNASETRVPTGSERDRSANAGNPPADAAAPQAEPAALGRYGAHHYSSDQDKRGYERAYQREHNNIGRFERSTHDLQKDGRQSRDD</sequence>
<dbReference type="OrthoDB" id="9996232at2"/>
<accession>F4QLM6</accession>
<evidence type="ECO:0000313" key="3">
    <source>
        <dbReference type="Proteomes" id="UP000006512"/>
    </source>
</evidence>
<dbReference type="RefSeq" id="WP_006272723.1">
    <property type="nucleotide sequence ID" value="NZ_GL883077.1"/>
</dbReference>
<feature type="compositionally biased region" description="Basic and acidic residues" evidence="1">
    <location>
        <begin position="76"/>
        <end position="86"/>
    </location>
</feature>
<feature type="region of interest" description="Disordered" evidence="1">
    <location>
        <begin position="1"/>
        <end position="36"/>
    </location>
</feature>
<keyword evidence="3" id="KW-1185">Reference proteome</keyword>
<protein>
    <submittedName>
        <fullName evidence="2">Uncharacterized protein</fullName>
    </submittedName>
</protein>
<evidence type="ECO:0000313" key="2">
    <source>
        <dbReference type="EMBL" id="EGF93524.1"/>
    </source>
</evidence>
<feature type="compositionally biased region" description="Low complexity" evidence="1">
    <location>
        <begin position="119"/>
        <end position="137"/>
    </location>
</feature>
<dbReference type="STRING" id="715226.ABI_19640"/>
<dbReference type="Proteomes" id="UP000006512">
    <property type="component" value="Unassembled WGS sequence"/>
</dbReference>
<proteinExistence type="predicted"/>
<dbReference type="HOGENOM" id="CLU_1451652_0_0_5"/>